<dbReference type="InterPro" id="IPR049062">
    <property type="entry name" value="NAD_Glu_DH_ACT2"/>
</dbReference>
<dbReference type="InterPro" id="IPR049064">
    <property type="entry name" value="NAD_Glu_DH_ACT3"/>
</dbReference>
<dbReference type="SUPFAM" id="SSF53223">
    <property type="entry name" value="Aminoacid dehydrogenase-like, N-terminal domain"/>
    <property type="match status" value="1"/>
</dbReference>
<dbReference type="SUPFAM" id="SSF51735">
    <property type="entry name" value="NAD(P)-binding Rossmann-fold domains"/>
    <property type="match status" value="1"/>
</dbReference>
<accession>A0A075P6T8</accession>
<evidence type="ECO:0000259" key="4">
    <source>
        <dbReference type="Pfam" id="PF21075"/>
    </source>
</evidence>
<evidence type="ECO:0000259" key="6">
    <source>
        <dbReference type="Pfam" id="PF21077"/>
    </source>
</evidence>
<dbReference type="InterPro" id="IPR024727">
    <property type="entry name" value="NAD_Glu_DH_N_ACT1"/>
</dbReference>
<keyword evidence="1" id="KW-0560">Oxidoreductase</keyword>
<dbReference type="InterPro" id="IPR036291">
    <property type="entry name" value="NAD(P)-bd_dom_sf"/>
</dbReference>
<dbReference type="PANTHER" id="PTHR43403">
    <property type="entry name" value="NAD-SPECIFIC GLUTAMATE DEHYDROGENASE"/>
    <property type="match status" value="1"/>
</dbReference>
<evidence type="ECO:0000259" key="2">
    <source>
        <dbReference type="Pfam" id="PF05088"/>
    </source>
</evidence>
<dbReference type="KEGG" id="aal:EP13_10040"/>
<dbReference type="GO" id="GO:0004352">
    <property type="term" value="F:glutamate dehydrogenase (NAD+) activity"/>
    <property type="evidence" value="ECO:0007669"/>
    <property type="project" value="InterPro"/>
</dbReference>
<evidence type="ECO:0000259" key="3">
    <source>
        <dbReference type="Pfam" id="PF21074"/>
    </source>
</evidence>
<dbReference type="Pfam" id="PF21076">
    <property type="entry name" value="GDH_ACT2"/>
    <property type="match status" value="1"/>
</dbReference>
<feature type="domain" description="NAD-glutamate dehydrogenase ACT2" evidence="5">
    <location>
        <begin position="406"/>
        <end position="495"/>
    </location>
</feature>
<evidence type="ECO:0000313" key="7">
    <source>
        <dbReference type="EMBL" id="AIF98992.1"/>
    </source>
</evidence>
<reference evidence="7 8" key="1">
    <citation type="submission" date="2014-06" db="EMBL/GenBank/DDBJ databases">
        <title>Genomes of Alteromonas australica, a world apart.</title>
        <authorList>
            <person name="Gonzaga A."/>
            <person name="Lopez-Perez M."/>
            <person name="Rodriguez-Valera F."/>
        </authorList>
    </citation>
    <scope>NUCLEOTIDE SEQUENCE [LARGE SCALE GENOMIC DNA]</scope>
    <source>
        <strain evidence="7 8">H 17</strain>
    </source>
</reference>
<dbReference type="Gene3D" id="3.40.50.720">
    <property type="entry name" value="NAD(P)-binding Rossmann-like Domain"/>
    <property type="match status" value="1"/>
</dbReference>
<dbReference type="InterPro" id="IPR046346">
    <property type="entry name" value="Aminoacid_DH-like_N_sf"/>
</dbReference>
<dbReference type="InterPro" id="IPR048381">
    <property type="entry name" value="GDH_C"/>
</dbReference>
<evidence type="ECO:0000313" key="8">
    <source>
        <dbReference type="Proteomes" id="UP000056090"/>
    </source>
</evidence>
<gene>
    <name evidence="7" type="ORF">EP13_10040</name>
</gene>
<dbReference type="InterPro" id="IPR049056">
    <property type="entry name" value="NAD_Glu_DH_HM3"/>
</dbReference>
<dbReference type="GO" id="GO:0004069">
    <property type="term" value="F:L-aspartate:2-oxoglutarate aminotransferase activity"/>
    <property type="evidence" value="ECO:0007669"/>
    <property type="project" value="InterPro"/>
</dbReference>
<feature type="domain" description="NAD-glutamate dehydrogenase N-terminal ACT1" evidence="4">
    <location>
        <begin position="34"/>
        <end position="177"/>
    </location>
</feature>
<dbReference type="Proteomes" id="UP000056090">
    <property type="component" value="Chromosome"/>
</dbReference>
<dbReference type="InterPro" id="IPR007780">
    <property type="entry name" value="NAD_Glu_DH_bac"/>
</dbReference>
<organism evidence="7 8">
    <name type="scientific">Alteromonas australica</name>
    <dbReference type="NCBI Taxonomy" id="589873"/>
    <lineage>
        <taxon>Bacteria</taxon>
        <taxon>Pseudomonadati</taxon>
        <taxon>Pseudomonadota</taxon>
        <taxon>Gammaproteobacteria</taxon>
        <taxon>Alteromonadales</taxon>
        <taxon>Alteromonadaceae</taxon>
        <taxon>Alteromonas/Salinimonas group</taxon>
        <taxon>Alteromonas</taxon>
    </lineage>
</organism>
<evidence type="ECO:0000259" key="5">
    <source>
        <dbReference type="Pfam" id="PF21076"/>
    </source>
</evidence>
<dbReference type="Pfam" id="PF21078">
    <property type="entry name" value="GDH_HM3"/>
    <property type="match status" value="1"/>
</dbReference>
<dbReference type="PIRSF" id="PIRSF036761">
    <property type="entry name" value="GDH_Mll4104"/>
    <property type="match status" value="1"/>
</dbReference>
<dbReference type="InterPro" id="IPR049059">
    <property type="entry name" value="NAD_Glu_DH_HM1"/>
</dbReference>
<dbReference type="GeneID" id="78255245"/>
<dbReference type="GO" id="GO:0006538">
    <property type="term" value="P:L-glutamate catabolic process"/>
    <property type="evidence" value="ECO:0007669"/>
    <property type="project" value="InterPro"/>
</dbReference>
<keyword evidence="8" id="KW-1185">Reference proteome</keyword>
<dbReference type="EMBL" id="CP008849">
    <property type="protein sequence ID" value="AIF98992.1"/>
    <property type="molecule type" value="Genomic_DNA"/>
</dbReference>
<feature type="domain" description="NAD-glutamate dehydrogenase catalytic" evidence="2">
    <location>
        <begin position="728"/>
        <end position="1222"/>
    </location>
</feature>
<dbReference type="Pfam" id="PF21075">
    <property type="entry name" value="GDH_ACT1"/>
    <property type="match status" value="1"/>
</dbReference>
<dbReference type="Pfam" id="PF05088">
    <property type="entry name" value="Bac_GDH_CD"/>
    <property type="match status" value="1"/>
</dbReference>
<sequence length="1612" mass="183536">MTVNSQRHSVLLDNVYSLIDKKVDAQQKSLVQQFGRLLYKNISNDDLENRNDSDLYGATLSLWSGLAKFKSTAPYIRVFNPEIEKHGWHSSHTIVEIIVNDMPFLVDSVRMSLNRLNITAHLFLHSPIAIKRNDKAQVSAFAEPGKTLEGTRKETVIFIEVDRQTSKSDIETLTKELHSVVDEVSLAVADWQDMTGKLQTVIKDTAKFNWPVSAAHKKQTKTFLEWLSDHNFTMMGYRYYEVKAIEGDHRWIPANDTSLGLLKNSINDRERLLSKLPASAREEALSDHPLILTKTNSRSRVHRPAYMDYVGVKVFNKDGNVVGEHRFLGLYSASFYNMSVTQLPILKEKVQEICALSGFEPGTHAFKAFENIVETYPRDELLQTPADELAQIVMGIFQMQERGISRLFIRKDVFGRFFSCMVFVPRERYNTQLRKETQALLKASLGAKEEVEFTTFFSESVYARTHYIARVKDNNAEYDVKEIEKNIIELTKTWNDRLASSISANYGEASGKALERKYNNAFSRSYMEHNLPGAALVDIGKLEQLSDERTLDMLFYRPQEEQNDSQIVKLKLFHRAEPIHLSDVLPMLENFGLRVIDESPYKITCSKGEKNWVMDFTMLHKSGQHFDMENAQILFQDAFAKVWYNTLEDDAFNRLILGANLTGRKVTILRAYAKYMRQTGSSFSRDYIANTLANYPDIARLLVSFFDVRFNPAKKRNAKKEESLLDNIKAQLDNVGNLDDDRIIRRYLDMMSATLRTNFYQNDAQGNEKSYVSFKMAPERIPDMPLPLPKFEVFVYSPRVEGVHLRGGKVARGGLRWSDRQEDFRTEILGLVKAQQVKNTVIVPVGAKGGFVCKKLPVGEGREAIQAEGQACYKIFITSLLDITDNIVNGQIVPPVDVVRLDEDDPYLVVAADKGTATFSDIANGIAEDFGFWLGDAFASGGSIGYDHKKMGITARGGWESVKRHFREIGIDCQTTDFTCVGVGDMAGDVFGNGMLLSKHTRLISAFNHLHIFFDPNPDAAASYEERMRLFENPRLTWEDYDTKLISKGGGVFSRAAKSIKLTPEMKKWLGTRQMTMTPNELIHNILKMPVDLLWNGGIGTYIKSKKESHSDVGDRANDDLRVNGQDVQAKIVGEGGNLGLTQLGRIEYAAHGGRVNTDFIDNVGGVDCSDNEVNIKILLNGLVNDGELTLKQRNKLLYDMTDDVSRIVLKDCYRQTQSISITELAGVKQLKEQLRFIHGLEREGQLNRELEFIPSDDEISDRVASDRGLTRPELSVLIAYGKMVLKDELNIPDITDNPYHGRLLISAFPEVLRQKFQSHMQQHPLRSEIIATKLTNNMVNDMGLNFVFRLQEETGASVQEIADAYAIVHGIFNMDELWSQIENLDNVIDAKLQLHMLDEARRIMRRAARWYIRHGNKSLSIEDAIASYKDTFEILSKNLQDYLVEGEYTQLEDKTSRYASQGVPQDIAYKVASFSNMFSSFDLAQVVSSNKHSTDVIARLYFQLGSRLELHWFLDQINNQAVSNHWQALARASYREELDWQQRSITANLLHSNPDIDDADQILDEWIESNQVLLKRWYHMMSEFKTSTTHEFAKFSVALRELMLLSVKSNH</sequence>
<proteinExistence type="predicted"/>
<dbReference type="eggNOG" id="COG2902">
    <property type="taxonomic scope" value="Bacteria"/>
</dbReference>
<dbReference type="InterPro" id="IPR049058">
    <property type="entry name" value="NAD_Glu_DH_HM2"/>
</dbReference>
<name>A0A075P6T8_9ALTE</name>
<evidence type="ECO:0000256" key="1">
    <source>
        <dbReference type="ARBA" id="ARBA00023002"/>
    </source>
</evidence>
<dbReference type="PANTHER" id="PTHR43403:SF1">
    <property type="entry name" value="NAD-SPECIFIC GLUTAMATE DEHYDROGENASE"/>
    <property type="match status" value="1"/>
</dbReference>
<feature type="domain" description="NAD-glutamate dehydrogenase ACT3" evidence="6">
    <location>
        <begin position="551"/>
        <end position="630"/>
    </location>
</feature>
<dbReference type="Pfam" id="PF21073">
    <property type="entry name" value="GDH_HM1"/>
    <property type="match status" value="1"/>
</dbReference>
<protein>
    <submittedName>
        <fullName evidence="7">NAD-glutamate dehydrogenase</fullName>
    </submittedName>
</protein>
<dbReference type="Pfam" id="PF21079">
    <property type="entry name" value="GDH_HM2"/>
    <property type="match status" value="1"/>
</dbReference>
<dbReference type="Pfam" id="PF21074">
    <property type="entry name" value="GDH_C"/>
    <property type="match status" value="1"/>
</dbReference>
<feature type="domain" description="NAD-specific glutamate dehydrogenase C-terminal" evidence="3">
    <location>
        <begin position="1268"/>
        <end position="1604"/>
    </location>
</feature>
<dbReference type="InterPro" id="IPR028971">
    <property type="entry name" value="NAD-GDH_cat"/>
</dbReference>
<dbReference type="Pfam" id="PF21077">
    <property type="entry name" value="GDH_ACT3"/>
    <property type="match status" value="1"/>
</dbReference>
<dbReference type="RefSeq" id="WP_044057135.1">
    <property type="nucleotide sequence ID" value="NZ_CBCSKJ010000001.1"/>
</dbReference>